<gene>
    <name evidence="8" type="ORF">SSX86_023807</name>
</gene>
<comment type="function">
    <text evidence="7">Controls stomatal patterning.</text>
</comment>
<keyword evidence="4 7" id="KW-0964">Secreted</keyword>
<evidence type="ECO:0000256" key="3">
    <source>
        <dbReference type="ARBA" id="ARBA00022473"/>
    </source>
</evidence>
<keyword evidence="6" id="KW-1015">Disulfide bond</keyword>
<name>A0AAP0GP51_9ASTR</name>
<dbReference type="AlphaFoldDB" id="A0AAP0GP51"/>
<sequence>MKHNHSLKFHTWLLIIVIFMILNNGQSLRLEHALYREKITHGDEHVHKYPKERSVELFPTGSNLPDCSHACGPCFPCRRVMIGYKCLVTESCPVIYRCFCRGRYYHERSVELFSTGSNLPDCSHACGPCFPCRRVMIGYKCLVTESCPVIYRCFCRGRYYHVPTS</sequence>
<dbReference type="Proteomes" id="UP001408789">
    <property type="component" value="Unassembled WGS sequence"/>
</dbReference>
<organism evidence="8 9">
    <name type="scientific">Deinandra increscens subsp. villosa</name>
    <dbReference type="NCBI Taxonomy" id="3103831"/>
    <lineage>
        <taxon>Eukaryota</taxon>
        <taxon>Viridiplantae</taxon>
        <taxon>Streptophyta</taxon>
        <taxon>Embryophyta</taxon>
        <taxon>Tracheophyta</taxon>
        <taxon>Spermatophyta</taxon>
        <taxon>Magnoliopsida</taxon>
        <taxon>eudicotyledons</taxon>
        <taxon>Gunneridae</taxon>
        <taxon>Pentapetalae</taxon>
        <taxon>asterids</taxon>
        <taxon>campanulids</taxon>
        <taxon>Asterales</taxon>
        <taxon>Asteraceae</taxon>
        <taxon>Asteroideae</taxon>
        <taxon>Heliantheae alliance</taxon>
        <taxon>Madieae</taxon>
        <taxon>Madiinae</taxon>
        <taxon>Deinandra</taxon>
    </lineage>
</organism>
<evidence type="ECO:0000256" key="7">
    <source>
        <dbReference type="RuleBase" id="RU367102"/>
    </source>
</evidence>
<proteinExistence type="inferred from homology"/>
<evidence type="ECO:0000256" key="2">
    <source>
        <dbReference type="ARBA" id="ARBA00008127"/>
    </source>
</evidence>
<keyword evidence="9" id="KW-1185">Reference proteome</keyword>
<dbReference type="EMBL" id="JBCNJP010000024">
    <property type="protein sequence ID" value="KAK9056446.1"/>
    <property type="molecule type" value="Genomic_DNA"/>
</dbReference>
<feature type="signal peptide" evidence="7">
    <location>
        <begin position="1"/>
        <end position="27"/>
    </location>
</feature>
<dbReference type="Pfam" id="PF17181">
    <property type="entry name" value="EPF"/>
    <property type="match status" value="2"/>
</dbReference>
<accession>A0AAP0GP51</accession>
<dbReference type="PANTHER" id="PTHR33109:SF6">
    <property type="entry name" value="EPIDERMAL PATTERNING FACTOR-LIKE PROTEIN 7-RELATED"/>
    <property type="match status" value="1"/>
</dbReference>
<dbReference type="InterPro" id="IPR039455">
    <property type="entry name" value="EPFL"/>
</dbReference>
<dbReference type="GO" id="GO:0010052">
    <property type="term" value="P:guard cell differentiation"/>
    <property type="evidence" value="ECO:0007669"/>
    <property type="project" value="UniProtKB-UniRule"/>
</dbReference>
<reference evidence="8 9" key="1">
    <citation type="submission" date="2024-04" db="EMBL/GenBank/DDBJ databases">
        <title>The reference genome of an endangered Asteraceae, Deinandra increscens subsp. villosa, native to the Central Coast of California.</title>
        <authorList>
            <person name="Guilliams M."/>
            <person name="Hasenstab-Lehman K."/>
            <person name="Meyer R."/>
            <person name="Mcevoy S."/>
        </authorList>
    </citation>
    <scope>NUCLEOTIDE SEQUENCE [LARGE SCALE GENOMIC DNA]</scope>
    <source>
        <tissue evidence="8">Leaf</tissue>
    </source>
</reference>
<protein>
    <recommendedName>
        <fullName evidence="7">Epidermal patterning factor-like protein</fullName>
    </recommendedName>
</protein>
<feature type="chain" id="PRO_5042662395" description="Epidermal patterning factor-like protein" evidence="7">
    <location>
        <begin position="28"/>
        <end position="165"/>
    </location>
</feature>
<comment type="similarity">
    <text evidence="2 7">Belongs to the plant cysteine rich small secretory peptide family. Epidermal patterning factor subfamily.</text>
</comment>
<comment type="caution">
    <text evidence="8">The sequence shown here is derived from an EMBL/GenBank/DDBJ whole genome shotgun (WGS) entry which is preliminary data.</text>
</comment>
<evidence type="ECO:0000256" key="1">
    <source>
        <dbReference type="ARBA" id="ARBA00004613"/>
    </source>
</evidence>
<keyword evidence="5 7" id="KW-0732">Signal</keyword>
<evidence type="ECO:0000256" key="6">
    <source>
        <dbReference type="ARBA" id="ARBA00023157"/>
    </source>
</evidence>
<evidence type="ECO:0000256" key="5">
    <source>
        <dbReference type="ARBA" id="ARBA00022729"/>
    </source>
</evidence>
<comment type="subcellular location">
    <subcellularLocation>
        <location evidence="1 7">Secreted</location>
    </subcellularLocation>
</comment>
<evidence type="ECO:0000256" key="4">
    <source>
        <dbReference type="ARBA" id="ARBA00022525"/>
    </source>
</evidence>
<keyword evidence="3 7" id="KW-0217">Developmental protein</keyword>
<evidence type="ECO:0000313" key="8">
    <source>
        <dbReference type="EMBL" id="KAK9056446.1"/>
    </source>
</evidence>
<dbReference type="PANTHER" id="PTHR33109">
    <property type="entry name" value="EPIDERMAL PATTERNING FACTOR-LIKE PROTEIN 4"/>
    <property type="match status" value="1"/>
</dbReference>
<evidence type="ECO:0000313" key="9">
    <source>
        <dbReference type="Proteomes" id="UP001408789"/>
    </source>
</evidence>
<dbReference type="GO" id="GO:0005576">
    <property type="term" value="C:extracellular region"/>
    <property type="evidence" value="ECO:0007669"/>
    <property type="project" value="UniProtKB-SubCell"/>
</dbReference>